<organism evidence="2 3">
    <name type="scientific">Ohtaekwangia kribbensis</name>
    <dbReference type="NCBI Taxonomy" id="688913"/>
    <lineage>
        <taxon>Bacteria</taxon>
        <taxon>Pseudomonadati</taxon>
        <taxon>Bacteroidota</taxon>
        <taxon>Cytophagia</taxon>
        <taxon>Cytophagales</taxon>
        <taxon>Fulvivirgaceae</taxon>
        <taxon>Ohtaekwangia</taxon>
    </lineage>
</organism>
<protein>
    <submittedName>
        <fullName evidence="2">Uncharacterized protein</fullName>
    </submittedName>
</protein>
<evidence type="ECO:0000313" key="3">
    <source>
        <dbReference type="Proteomes" id="UP001597112"/>
    </source>
</evidence>
<accession>A0ABW3K1I0</accession>
<evidence type="ECO:0000256" key="1">
    <source>
        <dbReference type="SAM" id="MobiDB-lite"/>
    </source>
</evidence>
<comment type="caution">
    <text evidence="2">The sequence shown here is derived from an EMBL/GenBank/DDBJ whole genome shotgun (WGS) entry which is preliminary data.</text>
</comment>
<keyword evidence="3" id="KW-1185">Reference proteome</keyword>
<feature type="region of interest" description="Disordered" evidence="1">
    <location>
        <begin position="110"/>
        <end position="152"/>
    </location>
</feature>
<reference evidence="3" key="1">
    <citation type="journal article" date="2019" name="Int. J. Syst. Evol. Microbiol.">
        <title>The Global Catalogue of Microorganisms (GCM) 10K type strain sequencing project: providing services to taxonomists for standard genome sequencing and annotation.</title>
        <authorList>
            <consortium name="The Broad Institute Genomics Platform"/>
            <consortium name="The Broad Institute Genome Sequencing Center for Infectious Disease"/>
            <person name="Wu L."/>
            <person name="Ma J."/>
        </authorList>
    </citation>
    <scope>NUCLEOTIDE SEQUENCE [LARGE SCALE GENOMIC DNA]</scope>
    <source>
        <strain evidence="3">CCUG 58938</strain>
    </source>
</reference>
<dbReference type="EMBL" id="JBHTKA010000001">
    <property type="protein sequence ID" value="MFD0998847.1"/>
    <property type="molecule type" value="Genomic_DNA"/>
</dbReference>
<feature type="compositionally biased region" description="Basic and acidic residues" evidence="1">
    <location>
        <begin position="110"/>
        <end position="122"/>
    </location>
</feature>
<evidence type="ECO:0000313" key="2">
    <source>
        <dbReference type="EMBL" id="MFD0998847.1"/>
    </source>
</evidence>
<feature type="compositionally biased region" description="Acidic residues" evidence="1">
    <location>
        <begin position="142"/>
        <end position="152"/>
    </location>
</feature>
<feature type="region of interest" description="Disordered" evidence="1">
    <location>
        <begin position="1"/>
        <end position="90"/>
    </location>
</feature>
<gene>
    <name evidence="2" type="ORF">ACFQ21_05990</name>
</gene>
<name>A0ABW3K1I0_9BACT</name>
<dbReference type="RefSeq" id="WP_377576219.1">
    <property type="nucleotide sequence ID" value="NZ_JBHTKA010000001.1"/>
</dbReference>
<dbReference type="Proteomes" id="UP001597112">
    <property type="component" value="Unassembled WGS sequence"/>
</dbReference>
<proteinExistence type="predicted"/>
<sequence>MRKSNKGNAASKTSKTKADKKLPGEYPPSEDIMNPVNDAERVHVDLDNLSLSRATSAEAVQDTPRPLDNESNLTNEDKEALGPRDLSLDMGDDEQLKHRKWPVDFTARDLDIPGSELDDRNEMIGSEDEENNSYSLGGDDKENLEEDSTNRY</sequence>